<evidence type="ECO:0000313" key="2">
    <source>
        <dbReference type="Proteomes" id="UP000294588"/>
    </source>
</evidence>
<evidence type="ECO:0000313" key="1">
    <source>
        <dbReference type="EMBL" id="TDF74558.1"/>
    </source>
</evidence>
<sequence>MDQDIWQNILDKLEENINPQSFRTWFSETKLVDISDNELVVKVPTQFAANYLNQNYTDTLGEIAYALYKQHYKIKFISPPHYVKNNPNQTAGYSDNRVMVNTKLNERFSFEEFVVGRNNNFAYSAAKAVAEAPGYTYNPLFIYGESGMGKTHLMQAVGNYVVKEGRNCSIYYTTSEEFTNEMIESIRANKMPEFRSKYRKVDLLLVDDVHFLSKKEGTQEEFFHTFNALFDNRKQIVLTSDRPPKDIPDLEKRLVTRFESGLLCDLKNPDFETRVAILHKKAEPENIVLRDEVFSFIAESITSSVRALEGSLIRILAYASYNNHNPEELDVETVRSILSDMISEQHKKITLDTITQEVCLAYNITMPQIVDKTRRQQISYPRQIAMYLANLLIPQLSLKEIAEYYKRKDHTTVIHAKRMIENRFREDINFRSHIEQLIKNIKS</sequence>
<protein>
    <submittedName>
        <fullName evidence="1">Chromosomal replication initiator protein DnaA</fullName>
    </submittedName>
</protein>
<organism evidence="1 2">
    <name type="scientific">Candidatus Syntrophosphaera thermopropionivorans</name>
    <dbReference type="NCBI Taxonomy" id="2593015"/>
    <lineage>
        <taxon>Bacteria</taxon>
        <taxon>Pseudomonadati</taxon>
        <taxon>Candidatus Cloacimonadota</taxon>
        <taxon>Candidatus Cloacimonadia</taxon>
        <taxon>Candidatus Cloacimonadales</taxon>
        <taxon>Candidatus Cloacimonadaceae</taxon>
        <taxon>Candidatus Syntrophosphaera</taxon>
    </lineage>
</organism>
<dbReference type="EMBL" id="SMOG01000001">
    <property type="protein sequence ID" value="TDF74558.1"/>
    <property type="molecule type" value="Genomic_DNA"/>
</dbReference>
<proteinExistence type="predicted"/>
<dbReference type="Proteomes" id="UP000294588">
    <property type="component" value="Unassembled WGS sequence"/>
</dbReference>
<comment type="caution">
    <text evidence="1">The sequence shown here is derived from an EMBL/GenBank/DDBJ whole genome shotgun (WGS) entry which is preliminary data.</text>
</comment>
<accession>A0AC61QKU6</accession>
<gene>
    <name evidence="1" type="primary">dnaA</name>
    <name evidence="1" type="ORF">E0946_00275</name>
</gene>
<reference evidence="1" key="1">
    <citation type="submission" date="2019-03" db="EMBL/GenBank/DDBJ databases">
        <title>Candidatus Syntrophosphaera thermopropionivorans: a novel player in syntrophic propionate oxidation during anaerobic digestion.</title>
        <authorList>
            <person name="Dyksma S."/>
        </authorList>
    </citation>
    <scope>NUCLEOTIDE SEQUENCE</scope>
    <source>
        <strain evidence="1">W5</strain>
    </source>
</reference>
<name>A0AC61QKU6_9BACT</name>
<keyword evidence="2" id="KW-1185">Reference proteome</keyword>